<reference evidence="1" key="1">
    <citation type="submission" date="2023-10" db="EMBL/GenBank/DDBJ databases">
        <authorList>
            <person name="Rodriguez Cubillos JULIANA M."/>
            <person name="De Vega J."/>
        </authorList>
    </citation>
    <scope>NUCLEOTIDE SEQUENCE</scope>
</reference>
<evidence type="ECO:0000313" key="1">
    <source>
        <dbReference type="EMBL" id="CAJ2633766.1"/>
    </source>
</evidence>
<name>A0ACB0IP88_TRIPR</name>
<sequence>MMRGKFLNFFVNPTPKEWSLFSLRHHKSQSHQFMSVVSSNLVTNSNNLLPHDDPSCDKIFKPSFNMKYGVNTLHTSSSVVEQSERDVVENFVWLKMQEEAKIDVTVEPILSSYYHVSILSQKSLETALANHLSVKLSSVSLPSTTLSDLFVGVFESDKEIMDAMKNDLIAVKERDPACISHVHCFLNFKGFLACQAHRVAHNLWSNGRKVLAVMIQNRVSEVFGVDIHPGAKIGSGILLDHATGIVVGETAIIGNDVSILHGVTLGGTGKAHGDRHPKIGDGVLIGAGTCILGNIKIGDGAKIGAGSVVIMEVPPRTTVVGNPAKLIGGKNNPIKLDKIPSHTMDHISHVSEFYDYVI</sequence>
<keyword evidence="2" id="KW-1185">Reference proteome</keyword>
<accession>A0ACB0IP88</accession>
<evidence type="ECO:0000313" key="2">
    <source>
        <dbReference type="Proteomes" id="UP001177021"/>
    </source>
</evidence>
<dbReference type="EMBL" id="CASHSV030000002">
    <property type="protein sequence ID" value="CAJ2633766.1"/>
    <property type="molecule type" value="Genomic_DNA"/>
</dbReference>
<comment type="caution">
    <text evidence="1">The sequence shown here is derived from an EMBL/GenBank/DDBJ whole genome shotgun (WGS) entry which is preliminary data.</text>
</comment>
<dbReference type="Proteomes" id="UP001177021">
    <property type="component" value="Unassembled WGS sequence"/>
</dbReference>
<proteinExistence type="predicted"/>
<gene>
    <name evidence="1" type="ORF">MILVUS5_LOCUS4802</name>
</gene>
<organism evidence="1 2">
    <name type="scientific">Trifolium pratense</name>
    <name type="common">Red clover</name>
    <dbReference type="NCBI Taxonomy" id="57577"/>
    <lineage>
        <taxon>Eukaryota</taxon>
        <taxon>Viridiplantae</taxon>
        <taxon>Streptophyta</taxon>
        <taxon>Embryophyta</taxon>
        <taxon>Tracheophyta</taxon>
        <taxon>Spermatophyta</taxon>
        <taxon>Magnoliopsida</taxon>
        <taxon>eudicotyledons</taxon>
        <taxon>Gunneridae</taxon>
        <taxon>Pentapetalae</taxon>
        <taxon>rosids</taxon>
        <taxon>fabids</taxon>
        <taxon>Fabales</taxon>
        <taxon>Fabaceae</taxon>
        <taxon>Papilionoideae</taxon>
        <taxon>50 kb inversion clade</taxon>
        <taxon>NPAAA clade</taxon>
        <taxon>Hologalegina</taxon>
        <taxon>IRL clade</taxon>
        <taxon>Trifolieae</taxon>
        <taxon>Trifolium</taxon>
    </lineage>
</organism>
<protein>
    <submittedName>
        <fullName evidence="1">Uncharacterized protein</fullName>
    </submittedName>
</protein>